<name>A0A2Z7AMK3_9LAMI</name>
<sequence>MHAAPHDPSPLLAFDRPAPLALVGAPPAGPPLGPAGPNLTIPGPNHASLGSNDSSQKRRASRAACGFSSHHGSANVQPQTLPLWTTSGPLLDD</sequence>
<evidence type="ECO:0000313" key="2">
    <source>
        <dbReference type="EMBL" id="KZV23034.1"/>
    </source>
</evidence>
<accession>A0A2Z7AMK3</accession>
<organism evidence="2 3">
    <name type="scientific">Dorcoceras hygrometricum</name>
    <dbReference type="NCBI Taxonomy" id="472368"/>
    <lineage>
        <taxon>Eukaryota</taxon>
        <taxon>Viridiplantae</taxon>
        <taxon>Streptophyta</taxon>
        <taxon>Embryophyta</taxon>
        <taxon>Tracheophyta</taxon>
        <taxon>Spermatophyta</taxon>
        <taxon>Magnoliopsida</taxon>
        <taxon>eudicotyledons</taxon>
        <taxon>Gunneridae</taxon>
        <taxon>Pentapetalae</taxon>
        <taxon>asterids</taxon>
        <taxon>lamiids</taxon>
        <taxon>Lamiales</taxon>
        <taxon>Gesneriaceae</taxon>
        <taxon>Didymocarpoideae</taxon>
        <taxon>Trichosporeae</taxon>
        <taxon>Loxocarpinae</taxon>
        <taxon>Dorcoceras</taxon>
    </lineage>
</organism>
<proteinExistence type="predicted"/>
<reference evidence="2 3" key="1">
    <citation type="journal article" date="2015" name="Proc. Natl. Acad. Sci. U.S.A.">
        <title>The resurrection genome of Boea hygrometrica: A blueprint for survival of dehydration.</title>
        <authorList>
            <person name="Xiao L."/>
            <person name="Yang G."/>
            <person name="Zhang L."/>
            <person name="Yang X."/>
            <person name="Zhao S."/>
            <person name="Ji Z."/>
            <person name="Zhou Q."/>
            <person name="Hu M."/>
            <person name="Wang Y."/>
            <person name="Chen M."/>
            <person name="Xu Y."/>
            <person name="Jin H."/>
            <person name="Xiao X."/>
            <person name="Hu G."/>
            <person name="Bao F."/>
            <person name="Hu Y."/>
            <person name="Wan P."/>
            <person name="Li L."/>
            <person name="Deng X."/>
            <person name="Kuang T."/>
            <person name="Xiang C."/>
            <person name="Zhu J.K."/>
            <person name="Oliver M.J."/>
            <person name="He Y."/>
        </authorList>
    </citation>
    <scope>NUCLEOTIDE SEQUENCE [LARGE SCALE GENOMIC DNA]</scope>
    <source>
        <strain evidence="3">cv. XS01</strain>
    </source>
</reference>
<evidence type="ECO:0000256" key="1">
    <source>
        <dbReference type="SAM" id="MobiDB-lite"/>
    </source>
</evidence>
<gene>
    <name evidence="2" type="ORF">F511_31354</name>
</gene>
<dbReference type="Proteomes" id="UP000250235">
    <property type="component" value="Unassembled WGS sequence"/>
</dbReference>
<feature type="region of interest" description="Disordered" evidence="1">
    <location>
        <begin position="20"/>
        <end position="93"/>
    </location>
</feature>
<dbReference type="EMBL" id="KV013968">
    <property type="protein sequence ID" value="KZV23034.1"/>
    <property type="molecule type" value="Genomic_DNA"/>
</dbReference>
<evidence type="ECO:0000313" key="3">
    <source>
        <dbReference type="Proteomes" id="UP000250235"/>
    </source>
</evidence>
<keyword evidence="3" id="KW-1185">Reference proteome</keyword>
<protein>
    <submittedName>
        <fullName evidence="2">Uncharacterized protein</fullName>
    </submittedName>
</protein>
<dbReference type="AlphaFoldDB" id="A0A2Z7AMK3"/>
<feature type="compositionally biased region" description="Polar residues" evidence="1">
    <location>
        <begin position="70"/>
        <end position="93"/>
    </location>
</feature>